<keyword evidence="2" id="KW-0479">Metal-binding</keyword>
<dbReference type="PANTHER" id="PTHR12360">
    <property type="entry name" value="NUCLEAR TRANSCRIPTION FACTOR, X-BOX BINDING 1 NFX1"/>
    <property type="match status" value="1"/>
</dbReference>
<evidence type="ECO:0000256" key="1">
    <source>
        <dbReference type="ARBA" id="ARBA00007269"/>
    </source>
</evidence>
<feature type="compositionally biased region" description="Low complexity" evidence="6">
    <location>
        <begin position="536"/>
        <end position="549"/>
    </location>
</feature>
<evidence type="ECO:0000256" key="4">
    <source>
        <dbReference type="ARBA" id="ARBA00022771"/>
    </source>
</evidence>
<dbReference type="GeneID" id="17357532"/>
<dbReference type="FunCoup" id="E1Z771">
    <property type="interactions" value="1494"/>
</dbReference>
<protein>
    <recommendedName>
        <fullName evidence="8">NF-X1-type domain-containing protein</fullName>
    </recommendedName>
</protein>
<feature type="domain" description="NF-X1-type" evidence="8">
    <location>
        <begin position="334"/>
        <end position="354"/>
    </location>
</feature>
<dbReference type="PANTHER" id="PTHR12360:SF1">
    <property type="entry name" value="NF-X1-TYPE ZINC FINGER PROTEIN NFXL1"/>
    <property type="match status" value="1"/>
</dbReference>
<feature type="domain" description="NF-X1-type" evidence="8">
    <location>
        <begin position="626"/>
        <end position="648"/>
    </location>
</feature>
<feature type="domain" description="NF-X1-type" evidence="8">
    <location>
        <begin position="413"/>
        <end position="432"/>
    </location>
</feature>
<feature type="domain" description="NF-X1-type" evidence="8">
    <location>
        <begin position="226"/>
        <end position="244"/>
    </location>
</feature>
<dbReference type="OrthoDB" id="536399at2759"/>
<reference evidence="9 10" key="1">
    <citation type="journal article" date="2010" name="Plant Cell">
        <title>The Chlorella variabilis NC64A genome reveals adaptation to photosymbiosis, coevolution with viruses, and cryptic sex.</title>
        <authorList>
            <person name="Blanc G."/>
            <person name="Duncan G."/>
            <person name="Agarkova I."/>
            <person name="Borodovsky M."/>
            <person name="Gurnon J."/>
            <person name="Kuo A."/>
            <person name="Lindquist E."/>
            <person name="Lucas S."/>
            <person name="Pangilinan J."/>
            <person name="Polle J."/>
            <person name="Salamov A."/>
            <person name="Terry A."/>
            <person name="Yamada T."/>
            <person name="Dunigan D.D."/>
            <person name="Grigoriev I.V."/>
            <person name="Claverie J.M."/>
            <person name="Van Etten J.L."/>
        </authorList>
    </citation>
    <scope>NUCLEOTIDE SEQUENCE [LARGE SCALE GENOMIC DNA]</scope>
    <source>
        <strain evidence="9 10">NC64A</strain>
    </source>
</reference>
<dbReference type="InterPro" id="IPR000967">
    <property type="entry name" value="Znf_NFX1"/>
</dbReference>
<proteinExistence type="inferred from homology"/>
<keyword evidence="5" id="KW-0862">Zinc</keyword>
<sequence length="897" mass="95460">MSAPSSRAHCESTLFESYAAACRTGAEVEGGDGGDGAAFEEGVERVKEHLLSASGDGAICMVCLENIRPTDSVWSCQDGCYAVLHLPCVQSWARRTLAMVQEKAEQRLDPRLFPAAAAEARRTAAWGCPKCRQDYEAVPGGYTCWCGKVANPDFNPWGTAHSCGEHCERPAPSCEHPCMLLCHPGPCPPCPRVISTSCFCGALVTDKRCGHHEFSCGGTCYALLPCGHTCPAICHDGGCPPCGELVSTVSCLCGAEVAQLPCSQQELFKCPRVCGKLLDCGRHHCEEVCHAGTCGPCKLAGPKACPCAKTQLADAACDVVVGPCGETCGKLLICGVHTCHERCHAGPCTTVCREQVKKRCECGQTERVVQCHESFKCERRCEKMRSCERHPCRRRCCVACPPCEEVCKRWLKCRNHRCPAPCHSGECAPCPLSARISCACGKTHYSVPCGRESTAKPPPCRQPCPVPSLCRHAAAQPPHCCHFGPCPPCTVPACGTQLACGHACSLLHCHDPPPPATPEYQPPPPPVSPVVLALPGSASGSGSSSSSSSKQQQPERQLPPAQATAAAARRLQNTMPRTPEGQLSSCLPCPIPVPVTCFGGHITVQVACNSAAPFACQQPCGRKLECGNHTCSLTCHDDAQQQCAYCTLPCQRPRDTCEHACPLPCHPASQACPACLVGIRVPCHCGRTTLEFSCCEINAAAPSARLNCGKTCHRELPGCPHTCELECHAGTCTSVGCAKEVTVRCACKRNKRKLACAEVQRLLLAATGSGTYDDTTSLRLLICDDGCAKAAATEAAAAPAAAKGSGDVPGAPLTPPMATKASTAAAEAPKRKMTREEKQRERELARQQKDAEERRKQIVHGLVFGVLLCIAVLLALFLRHLALVVDRKAQEAWRPEL</sequence>
<keyword evidence="7" id="KW-0812">Transmembrane</keyword>
<keyword evidence="4" id="KW-0863">Zinc-finger</keyword>
<keyword evidence="3" id="KW-0677">Repeat</keyword>
<keyword evidence="7" id="KW-0472">Membrane</keyword>
<feature type="region of interest" description="Disordered" evidence="6">
    <location>
        <begin position="799"/>
        <end position="837"/>
    </location>
</feature>
<dbReference type="GO" id="GO:0000981">
    <property type="term" value="F:DNA-binding transcription factor activity, RNA polymerase II-specific"/>
    <property type="evidence" value="ECO:0007669"/>
    <property type="project" value="TreeGrafter"/>
</dbReference>
<feature type="domain" description="NF-X1-type" evidence="8">
    <location>
        <begin position="719"/>
        <end position="739"/>
    </location>
</feature>
<dbReference type="SMART" id="SM00438">
    <property type="entry name" value="ZnF_NFX"/>
    <property type="match status" value="10"/>
</dbReference>
<feature type="domain" description="NF-X1-type" evidence="8">
    <location>
        <begin position="470"/>
        <end position="491"/>
    </location>
</feature>
<dbReference type="InterPro" id="IPR019786">
    <property type="entry name" value="Zinc_finger_PHD-type_CS"/>
</dbReference>
<dbReference type="GO" id="GO:0005634">
    <property type="term" value="C:nucleus"/>
    <property type="evidence" value="ECO:0007669"/>
    <property type="project" value="InterPro"/>
</dbReference>
<dbReference type="CDD" id="cd06008">
    <property type="entry name" value="NF-X1-zinc-finger"/>
    <property type="match status" value="4"/>
</dbReference>
<feature type="compositionally biased region" description="Low complexity" evidence="6">
    <location>
        <begin position="816"/>
        <end position="827"/>
    </location>
</feature>
<keyword evidence="10" id="KW-1185">Reference proteome</keyword>
<gene>
    <name evidence="9" type="ORF">CHLNCDRAFT_34551</name>
</gene>
<evidence type="ECO:0000256" key="2">
    <source>
        <dbReference type="ARBA" id="ARBA00022723"/>
    </source>
</evidence>
<accession>E1Z771</accession>
<dbReference type="RefSeq" id="XP_005850221.1">
    <property type="nucleotide sequence ID" value="XM_005850159.1"/>
</dbReference>
<dbReference type="InParanoid" id="E1Z771"/>
<feature type="compositionally biased region" description="Basic and acidic residues" evidence="6">
    <location>
        <begin position="828"/>
        <end position="837"/>
    </location>
</feature>
<dbReference type="Proteomes" id="UP000008141">
    <property type="component" value="Unassembled WGS sequence"/>
</dbReference>
<dbReference type="GO" id="GO:0008270">
    <property type="term" value="F:zinc ion binding"/>
    <property type="evidence" value="ECO:0007669"/>
    <property type="project" value="UniProtKB-KW"/>
</dbReference>
<dbReference type="PROSITE" id="PS01359">
    <property type="entry name" value="ZF_PHD_1"/>
    <property type="match status" value="1"/>
</dbReference>
<dbReference type="EMBL" id="GL433838">
    <property type="protein sequence ID" value="EFN58119.1"/>
    <property type="molecule type" value="Genomic_DNA"/>
</dbReference>
<evidence type="ECO:0000313" key="9">
    <source>
        <dbReference type="EMBL" id="EFN58119.1"/>
    </source>
</evidence>
<feature type="domain" description="NF-X1-type" evidence="8">
    <location>
        <begin position="174"/>
        <end position="192"/>
    </location>
</feature>
<feature type="compositionally biased region" description="Pro residues" evidence="6">
    <location>
        <begin position="516"/>
        <end position="528"/>
    </location>
</feature>
<dbReference type="Pfam" id="PF01422">
    <property type="entry name" value="zf-NF-X1"/>
    <property type="match status" value="7"/>
</dbReference>
<organism evidence="10">
    <name type="scientific">Chlorella variabilis</name>
    <name type="common">Green alga</name>
    <dbReference type="NCBI Taxonomy" id="554065"/>
    <lineage>
        <taxon>Eukaryota</taxon>
        <taxon>Viridiplantae</taxon>
        <taxon>Chlorophyta</taxon>
        <taxon>core chlorophytes</taxon>
        <taxon>Trebouxiophyceae</taxon>
        <taxon>Chlorellales</taxon>
        <taxon>Chlorellaceae</taxon>
        <taxon>Chlorella clade</taxon>
        <taxon>Chlorella</taxon>
    </lineage>
</organism>
<dbReference type="KEGG" id="cvr:CHLNCDRAFT_34551"/>
<dbReference type="InterPro" id="IPR034078">
    <property type="entry name" value="NFX1_fam"/>
</dbReference>
<evidence type="ECO:0000256" key="3">
    <source>
        <dbReference type="ARBA" id="ARBA00022737"/>
    </source>
</evidence>
<comment type="similarity">
    <text evidence="1">Belongs to the NFX1 family.</text>
</comment>
<evidence type="ECO:0000256" key="7">
    <source>
        <dbReference type="SAM" id="Phobius"/>
    </source>
</evidence>
<feature type="domain" description="NF-X1-type" evidence="8">
    <location>
        <begin position="280"/>
        <end position="299"/>
    </location>
</feature>
<evidence type="ECO:0000313" key="10">
    <source>
        <dbReference type="Proteomes" id="UP000008141"/>
    </source>
</evidence>
<keyword evidence="7" id="KW-1133">Transmembrane helix</keyword>
<name>E1Z771_CHLVA</name>
<feature type="compositionally biased region" description="Low complexity" evidence="6">
    <location>
        <begin position="556"/>
        <end position="568"/>
    </location>
</feature>
<feature type="domain" description="NF-X1-type" evidence="8">
    <location>
        <begin position="387"/>
        <end position="405"/>
    </location>
</feature>
<dbReference type="AlphaFoldDB" id="E1Z771"/>
<dbReference type="eggNOG" id="KOG1952">
    <property type="taxonomic scope" value="Eukaryota"/>
</dbReference>
<dbReference type="STRING" id="554065.E1Z771"/>
<evidence type="ECO:0000256" key="5">
    <source>
        <dbReference type="ARBA" id="ARBA00022833"/>
    </source>
</evidence>
<evidence type="ECO:0000259" key="8">
    <source>
        <dbReference type="SMART" id="SM00438"/>
    </source>
</evidence>
<feature type="domain" description="NF-X1-type" evidence="8">
    <location>
        <begin position="657"/>
        <end position="677"/>
    </location>
</feature>
<dbReference type="GO" id="GO:0000977">
    <property type="term" value="F:RNA polymerase II transcription regulatory region sequence-specific DNA binding"/>
    <property type="evidence" value="ECO:0007669"/>
    <property type="project" value="TreeGrafter"/>
</dbReference>
<feature type="transmembrane region" description="Helical" evidence="7">
    <location>
        <begin position="858"/>
        <end position="878"/>
    </location>
</feature>
<feature type="region of interest" description="Disordered" evidence="6">
    <location>
        <begin position="516"/>
        <end position="568"/>
    </location>
</feature>
<evidence type="ECO:0000256" key="6">
    <source>
        <dbReference type="SAM" id="MobiDB-lite"/>
    </source>
</evidence>
<dbReference type="OMA" id="KCQSVCH"/>